<proteinExistence type="predicted"/>
<keyword evidence="2" id="KW-1185">Reference proteome</keyword>
<evidence type="ECO:0000313" key="2">
    <source>
        <dbReference type="Proteomes" id="UP001218218"/>
    </source>
</evidence>
<protein>
    <submittedName>
        <fullName evidence="1">Uncharacterized protein</fullName>
    </submittedName>
</protein>
<accession>A0AAD7A928</accession>
<reference evidence="1" key="1">
    <citation type="submission" date="2023-03" db="EMBL/GenBank/DDBJ databases">
        <title>Massive genome expansion in bonnet fungi (Mycena s.s.) driven by repeated elements and novel gene families across ecological guilds.</title>
        <authorList>
            <consortium name="Lawrence Berkeley National Laboratory"/>
            <person name="Harder C.B."/>
            <person name="Miyauchi S."/>
            <person name="Viragh M."/>
            <person name="Kuo A."/>
            <person name="Thoen E."/>
            <person name="Andreopoulos B."/>
            <person name="Lu D."/>
            <person name="Skrede I."/>
            <person name="Drula E."/>
            <person name="Henrissat B."/>
            <person name="Morin E."/>
            <person name="Kohler A."/>
            <person name="Barry K."/>
            <person name="LaButti K."/>
            <person name="Morin E."/>
            <person name="Salamov A."/>
            <person name="Lipzen A."/>
            <person name="Mereny Z."/>
            <person name="Hegedus B."/>
            <person name="Baldrian P."/>
            <person name="Stursova M."/>
            <person name="Weitz H."/>
            <person name="Taylor A."/>
            <person name="Grigoriev I.V."/>
            <person name="Nagy L.G."/>
            <person name="Martin F."/>
            <person name="Kauserud H."/>
        </authorList>
    </citation>
    <scope>NUCLEOTIDE SEQUENCE</scope>
    <source>
        <strain evidence="1">CBHHK002</strain>
    </source>
</reference>
<dbReference type="AlphaFoldDB" id="A0AAD7A928"/>
<organism evidence="1 2">
    <name type="scientific">Mycena albidolilacea</name>
    <dbReference type="NCBI Taxonomy" id="1033008"/>
    <lineage>
        <taxon>Eukaryota</taxon>
        <taxon>Fungi</taxon>
        <taxon>Dikarya</taxon>
        <taxon>Basidiomycota</taxon>
        <taxon>Agaricomycotina</taxon>
        <taxon>Agaricomycetes</taxon>
        <taxon>Agaricomycetidae</taxon>
        <taxon>Agaricales</taxon>
        <taxon>Marasmiineae</taxon>
        <taxon>Mycenaceae</taxon>
        <taxon>Mycena</taxon>
    </lineage>
</organism>
<evidence type="ECO:0000313" key="1">
    <source>
        <dbReference type="EMBL" id="KAJ7351615.1"/>
    </source>
</evidence>
<name>A0AAD7A928_9AGAR</name>
<comment type="caution">
    <text evidence="1">The sequence shown here is derived from an EMBL/GenBank/DDBJ whole genome shotgun (WGS) entry which is preliminary data.</text>
</comment>
<sequence>MPLFRNHHTVDVNGLSVPCPEPTCTRILPAPCKCQSSVNPGKWYTACSNKAHCYRYKFWDLGIIPNGLPAPAQPPAAPAPWISALHAACNRAASRTHNINNTALDRSTYECTNTALDRANYYHTASCPHNIDATLNGATY</sequence>
<dbReference type="EMBL" id="JARIHO010000013">
    <property type="protein sequence ID" value="KAJ7351615.1"/>
    <property type="molecule type" value="Genomic_DNA"/>
</dbReference>
<gene>
    <name evidence="1" type="ORF">DFH08DRAFT_957916</name>
</gene>
<dbReference type="Proteomes" id="UP001218218">
    <property type="component" value="Unassembled WGS sequence"/>
</dbReference>